<dbReference type="Pfam" id="PF01648">
    <property type="entry name" value="ACPS"/>
    <property type="match status" value="1"/>
</dbReference>
<name>A0A7K1SLU6_9BACT</name>
<comment type="caution">
    <text evidence="5">The sequence shown here is derived from an EMBL/GenBank/DDBJ whole genome shotgun (WGS) entry which is preliminary data.</text>
</comment>
<protein>
    <submittedName>
        <fullName evidence="5">4'-phosphopantetheinyl transferase superfamily protein</fullName>
    </submittedName>
</protein>
<reference evidence="5 6" key="1">
    <citation type="submission" date="2019-12" db="EMBL/GenBank/DDBJ databases">
        <title>Spirosoma sp. HMF4905 genome sequencing and assembly.</title>
        <authorList>
            <person name="Kang H."/>
            <person name="Cha I."/>
            <person name="Kim H."/>
            <person name="Joh K."/>
        </authorList>
    </citation>
    <scope>NUCLEOTIDE SEQUENCE [LARGE SCALE GENOMIC DNA]</scope>
    <source>
        <strain evidence="5 6">HMF4905</strain>
    </source>
</reference>
<dbReference type="Pfam" id="PF22624">
    <property type="entry name" value="AASDHPPT_N"/>
    <property type="match status" value="1"/>
</dbReference>
<evidence type="ECO:0000313" key="5">
    <source>
        <dbReference type="EMBL" id="MVM34754.1"/>
    </source>
</evidence>
<comment type="similarity">
    <text evidence="1">Belongs to the P-Pant transferase superfamily. Gsp/Sfp/HetI/AcpT family.</text>
</comment>
<gene>
    <name evidence="5" type="ORF">GO755_32295</name>
</gene>
<dbReference type="GO" id="GO:0019878">
    <property type="term" value="P:lysine biosynthetic process via aminoadipic acid"/>
    <property type="evidence" value="ECO:0007669"/>
    <property type="project" value="TreeGrafter"/>
</dbReference>
<dbReference type="InterPro" id="IPR008278">
    <property type="entry name" value="4-PPantetheinyl_Trfase_dom"/>
</dbReference>
<keyword evidence="6" id="KW-1185">Reference proteome</keyword>
<proteinExistence type="inferred from homology"/>
<evidence type="ECO:0000256" key="1">
    <source>
        <dbReference type="ARBA" id="ARBA00010990"/>
    </source>
</evidence>
<dbReference type="PANTHER" id="PTHR12215:SF10">
    <property type="entry name" value="L-AMINOADIPATE-SEMIALDEHYDE DEHYDROGENASE-PHOSPHOPANTETHEINYL TRANSFERASE"/>
    <property type="match status" value="1"/>
</dbReference>
<dbReference type="AlphaFoldDB" id="A0A7K1SLU6"/>
<dbReference type="GO" id="GO:0008897">
    <property type="term" value="F:holo-[acyl-carrier-protein] synthase activity"/>
    <property type="evidence" value="ECO:0007669"/>
    <property type="project" value="InterPro"/>
</dbReference>
<dbReference type="PANTHER" id="PTHR12215">
    <property type="entry name" value="PHOSPHOPANTETHEINE TRANSFERASE"/>
    <property type="match status" value="1"/>
</dbReference>
<dbReference type="GO" id="GO:0005829">
    <property type="term" value="C:cytosol"/>
    <property type="evidence" value="ECO:0007669"/>
    <property type="project" value="TreeGrafter"/>
</dbReference>
<feature type="domain" description="4'-phosphopantetheinyl transferase N-terminal" evidence="4">
    <location>
        <begin position="52"/>
        <end position="127"/>
    </location>
</feature>
<dbReference type="EMBL" id="WPIN01000018">
    <property type="protein sequence ID" value="MVM34754.1"/>
    <property type="molecule type" value="Genomic_DNA"/>
</dbReference>
<dbReference type="InterPro" id="IPR037143">
    <property type="entry name" value="4-PPantetheinyl_Trfase_dom_sf"/>
</dbReference>
<evidence type="ECO:0000259" key="3">
    <source>
        <dbReference type="Pfam" id="PF01648"/>
    </source>
</evidence>
<evidence type="ECO:0000259" key="4">
    <source>
        <dbReference type="Pfam" id="PF22624"/>
    </source>
</evidence>
<feature type="domain" description="4'-phosphopantetheinyl transferase" evidence="3">
    <location>
        <begin position="132"/>
        <end position="199"/>
    </location>
</feature>
<accession>A0A7K1SLU6</accession>
<dbReference type="InterPro" id="IPR050559">
    <property type="entry name" value="P-Pant_transferase_sf"/>
</dbReference>
<evidence type="ECO:0000256" key="2">
    <source>
        <dbReference type="ARBA" id="ARBA00022679"/>
    </source>
</evidence>
<dbReference type="Proteomes" id="UP000436006">
    <property type="component" value="Unassembled WGS sequence"/>
</dbReference>
<dbReference type="Gene3D" id="3.90.470.20">
    <property type="entry name" value="4'-phosphopantetheinyl transferase domain"/>
    <property type="match status" value="2"/>
</dbReference>
<keyword evidence="2 5" id="KW-0808">Transferase</keyword>
<dbReference type="GO" id="GO:0000287">
    <property type="term" value="F:magnesium ion binding"/>
    <property type="evidence" value="ECO:0007669"/>
    <property type="project" value="InterPro"/>
</dbReference>
<dbReference type="SUPFAM" id="SSF56214">
    <property type="entry name" value="4'-phosphopantetheinyl transferase"/>
    <property type="match status" value="2"/>
</dbReference>
<evidence type="ECO:0000313" key="6">
    <source>
        <dbReference type="Proteomes" id="UP000436006"/>
    </source>
</evidence>
<sequence length="252" mass="28578">MTRPPMSDVIVTNTVLPSVSWQPLSVCSYNDPVAVFRFRVVSSSLPDNQQTELQPHEISQAQRYHRQEDRNRYIYTRRMVRILVGHYINQEPSEIEFTLGINKKPEINGNTSWHLNVSHSGDCIVVAIGNASVGVDTERINPDFMFQDMLFQSFSQPEQAYIKASHDSRFAFYDLWTRKEALVKATAKGLDDDFQHIPSLNGIHPIGSDLIGASGNWTVTSFMVFDEYPAAVAHRPIAELPTFYTLDHSVFG</sequence>
<organism evidence="5 6">
    <name type="scientific">Spirosoma arboris</name>
    <dbReference type="NCBI Taxonomy" id="2682092"/>
    <lineage>
        <taxon>Bacteria</taxon>
        <taxon>Pseudomonadati</taxon>
        <taxon>Bacteroidota</taxon>
        <taxon>Cytophagia</taxon>
        <taxon>Cytophagales</taxon>
        <taxon>Cytophagaceae</taxon>
        <taxon>Spirosoma</taxon>
    </lineage>
</organism>
<dbReference type="InterPro" id="IPR055066">
    <property type="entry name" value="AASDHPPT_N"/>
</dbReference>